<comment type="caution">
    <text evidence="10">The sequence shown here is derived from an EMBL/GenBank/DDBJ whole genome shotgun (WGS) entry which is preliminary data.</text>
</comment>
<evidence type="ECO:0000256" key="3">
    <source>
        <dbReference type="ARBA" id="ARBA00006105"/>
    </source>
</evidence>
<evidence type="ECO:0000256" key="5">
    <source>
        <dbReference type="ARBA" id="ARBA00022630"/>
    </source>
</evidence>
<dbReference type="EC" id="1.6.2.2" evidence="4"/>
<dbReference type="InterPro" id="IPR039261">
    <property type="entry name" value="FNR_nucleotide-bd"/>
</dbReference>
<keyword evidence="6 8" id="KW-0274">FAD</keyword>
<feature type="binding site" evidence="8">
    <location>
        <position position="177"/>
    </location>
    <ligand>
        <name>FAD</name>
        <dbReference type="ChEBI" id="CHEBI:57692"/>
    </ligand>
</feature>
<keyword evidence="5 8" id="KW-0285">Flavoprotein</keyword>
<proteinExistence type="inferred from homology"/>
<feature type="binding site" evidence="8">
    <location>
        <position position="186"/>
    </location>
    <ligand>
        <name>FAD</name>
        <dbReference type="ChEBI" id="CHEBI:57692"/>
    </ligand>
</feature>
<keyword evidence="7" id="KW-0560">Oxidoreductase</keyword>
<evidence type="ECO:0000256" key="6">
    <source>
        <dbReference type="ARBA" id="ARBA00022827"/>
    </source>
</evidence>
<dbReference type="OrthoDB" id="432685at2759"/>
<comment type="cofactor">
    <cofactor evidence="1 8">
        <name>FAD</name>
        <dbReference type="ChEBI" id="CHEBI:57692"/>
    </cofactor>
</comment>
<evidence type="ECO:0000256" key="2">
    <source>
        <dbReference type="ARBA" id="ARBA00004572"/>
    </source>
</evidence>
<feature type="binding site" evidence="8">
    <location>
        <position position="187"/>
    </location>
    <ligand>
        <name>FAD</name>
        <dbReference type="ChEBI" id="CHEBI:57692"/>
    </ligand>
</feature>
<dbReference type="PANTHER" id="PTHR19370:SF171">
    <property type="entry name" value="NADH-CYTOCHROME B5 REDUCTASE 2"/>
    <property type="match status" value="1"/>
</dbReference>
<dbReference type="CDD" id="cd06183">
    <property type="entry name" value="cyt_b5_reduct_like"/>
    <property type="match status" value="1"/>
</dbReference>
<dbReference type="Gene3D" id="3.40.50.80">
    <property type="entry name" value="Nucleotide-binding domain of ferredoxin-NADP reductase (FNR) module"/>
    <property type="match status" value="1"/>
</dbReference>
<protein>
    <recommendedName>
        <fullName evidence="4">cytochrome-b5 reductase</fullName>
        <ecNumber evidence="4">1.6.2.2</ecNumber>
    </recommendedName>
</protein>
<dbReference type="PANTHER" id="PTHR19370">
    <property type="entry name" value="NADH-CYTOCHROME B5 REDUCTASE"/>
    <property type="match status" value="1"/>
</dbReference>
<comment type="similarity">
    <text evidence="3">Belongs to the flavoprotein pyridine nucleotide cytochrome reductase family.</text>
</comment>
<feature type="binding site" evidence="8">
    <location>
        <position position="159"/>
    </location>
    <ligand>
        <name>FAD</name>
        <dbReference type="ChEBI" id="CHEBI:57692"/>
    </ligand>
</feature>
<dbReference type="AlphaFoldDB" id="A0A9P6UR26"/>
<comment type="subcellular location">
    <subcellularLocation>
        <location evidence="2">Mitochondrion outer membrane</location>
        <topology evidence="2">Single-pass membrane protein</topology>
    </subcellularLocation>
</comment>
<name>A0A9P6UR26_9FUNG</name>
<dbReference type="EMBL" id="JAAAIP010000530">
    <property type="protein sequence ID" value="KAG0315557.1"/>
    <property type="molecule type" value="Genomic_DNA"/>
</dbReference>
<dbReference type="InterPro" id="IPR017927">
    <property type="entry name" value="FAD-bd_FR_type"/>
</dbReference>
<dbReference type="InterPro" id="IPR008333">
    <property type="entry name" value="Cbr1-like_FAD-bd_dom"/>
</dbReference>
<evidence type="ECO:0000313" key="11">
    <source>
        <dbReference type="Proteomes" id="UP000738325"/>
    </source>
</evidence>
<sequence length="380" mass="41583">MLRHGIASIRSSNVRSWSRVATADSVQFTSSHSRISSPIRFYSQKPHKTTFNRGTPGETSARAPRPSFATNLVTFLAVSSLSVGGALYQWNKTRQGDIFSALSSSSEGLTNEKWTPILLTKITPVSAETSLFEFQLPRPCMIPVSSAIYVKDDEIQAMRAYTPVHSTEREQETFQLLIKRYSEGQVSRFMHAAKPGKKVEMRGPVVIWPGGRQDLEQWDEIGMIAGGTGITAMLPIIHTALTNPAKKTKISLLFAAQSPEELYFKDELDQLAKSFSGQFTVRYAVDKAPLSEGEWSGYVGYVNQGMLRGLLPASKTITGATDATTSAGAQVAIKSVVLVCGPESMIRHVAGNRGASGQEPIRGVLGEMGYKKDQVFRFPN</sequence>
<dbReference type="Pfam" id="PF00175">
    <property type="entry name" value="NAD_binding_1"/>
    <property type="match status" value="1"/>
</dbReference>
<feature type="binding site" evidence="8">
    <location>
        <position position="179"/>
    </location>
    <ligand>
        <name>FAD</name>
        <dbReference type="ChEBI" id="CHEBI:57692"/>
    </ligand>
</feature>
<reference evidence="10" key="1">
    <citation type="journal article" date="2020" name="Fungal Divers.">
        <title>Resolving the Mortierellaceae phylogeny through synthesis of multi-gene phylogenetics and phylogenomics.</title>
        <authorList>
            <person name="Vandepol N."/>
            <person name="Liber J."/>
            <person name="Desiro A."/>
            <person name="Na H."/>
            <person name="Kennedy M."/>
            <person name="Barry K."/>
            <person name="Grigoriev I.V."/>
            <person name="Miller A.N."/>
            <person name="O'Donnell K."/>
            <person name="Stajich J.E."/>
            <person name="Bonito G."/>
        </authorList>
    </citation>
    <scope>NUCLEOTIDE SEQUENCE</scope>
    <source>
        <strain evidence="10">REB-010B</strain>
    </source>
</reference>
<accession>A0A9P6UR26</accession>
<dbReference type="InterPro" id="IPR017938">
    <property type="entry name" value="Riboflavin_synthase-like_b-brl"/>
</dbReference>
<organism evidence="10 11">
    <name type="scientific">Dissophora globulifera</name>
    <dbReference type="NCBI Taxonomy" id="979702"/>
    <lineage>
        <taxon>Eukaryota</taxon>
        <taxon>Fungi</taxon>
        <taxon>Fungi incertae sedis</taxon>
        <taxon>Mucoromycota</taxon>
        <taxon>Mortierellomycotina</taxon>
        <taxon>Mortierellomycetes</taxon>
        <taxon>Mortierellales</taxon>
        <taxon>Mortierellaceae</taxon>
        <taxon>Dissophora</taxon>
    </lineage>
</organism>
<dbReference type="PROSITE" id="PS51384">
    <property type="entry name" value="FAD_FR"/>
    <property type="match status" value="1"/>
</dbReference>
<keyword evidence="11" id="KW-1185">Reference proteome</keyword>
<evidence type="ECO:0000256" key="1">
    <source>
        <dbReference type="ARBA" id="ARBA00001974"/>
    </source>
</evidence>
<evidence type="ECO:0000256" key="4">
    <source>
        <dbReference type="ARBA" id="ARBA00012011"/>
    </source>
</evidence>
<evidence type="ECO:0000313" key="10">
    <source>
        <dbReference type="EMBL" id="KAG0315557.1"/>
    </source>
</evidence>
<dbReference type="SUPFAM" id="SSF63380">
    <property type="entry name" value="Riboflavin synthase domain-like"/>
    <property type="match status" value="1"/>
</dbReference>
<dbReference type="InterPro" id="IPR001433">
    <property type="entry name" value="OxRdtase_FAD/NAD-bd"/>
</dbReference>
<gene>
    <name evidence="10" type="primary">MCR1_2</name>
    <name evidence="10" type="ORF">BGZ99_007401</name>
</gene>
<dbReference type="InterPro" id="IPR001834">
    <property type="entry name" value="CBR-like"/>
</dbReference>
<evidence type="ECO:0000259" key="9">
    <source>
        <dbReference type="PROSITE" id="PS51384"/>
    </source>
</evidence>
<feature type="binding site" evidence="8">
    <location>
        <position position="231"/>
    </location>
    <ligand>
        <name>FAD</name>
        <dbReference type="ChEBI" id="CHEBI:57692"/>
    </ligand>
</feature>
<dbReference type="GO" id="GO:0005741">
    <property type="term" value="C:mitochondrial outer membrane"/>
    <property type="evidence" value="ECO:0007669"/>
    <property type="project" value="UniProtKB-SubCell"/>
</dbReference>
<evidence type="ECO:0000256" key="8">
    <source>
        <dbReference type="PIRSR" id="PIRSR601834-1"/>
    </source>
</evidence>
<dbReference type="Pfam" id="PF00970">
    <property type="entry name" value="FAD_binding_6"/>
    <property type="match status" value="1"/>
</dbReference>
<dbReference type="Gene3D" id="2.40.30.10">
    <property type="entry name" value="Translation factors"/>
    <property type="match status" value="1"/>
</dbReference>
<dbReference type="SUPFAM" id="SSF52343">
    <property type="entry name" value="Ferredoxin reductase-like, C-terminal NADP-linked domain"/>
    <property type="match status" value="1"/>
</dbReference>
<dbReference type="PRINTS" id="PR00406">
    <property type="entry name" value="CYTB5RDTASE"/>
</dbReference>
<feature type="domain" description="FAD-binding FR-type" evidence="9">
    <location>
        <begin position="112"/>
        <end position="216"/>
    </location>
</feature>
<dbReference type="GO" id="GO:0090524">
    <property type="term" value="F:cytochrome-b5 reductase activity, acting on NADH"/>
    <property type="evidence" value="ECO:0007669"/>
    <property type="project" value="UniProtKB-EC"/>
</dbReference>
<feature type="binding site" evidence="8">
    <location>
        <position position="161"/>
    </location>
    <ligand>
        <name>FAD</name>
        <dbReference type="ChEBI" id="CHEBI:57692"/>
    </ligand>
</feature>
<evidence type="ECO:0000256" key="7">
    <source>
        <dbReference type="ARBA" id="ARBA00023002"/>
    </source>
</evidence>
<dbReference type="Proteomes" id="UP000738325">
    <property type="component" value="Unassembled WGS sequence"/>
</dbReference>